<name>A0A453M629_AEGTS</name>
<reference evidence="2" key="3">
    <citation type="journal article" date="2017" name="Nature">
        <title>Genome sequence of the progenitor of the wheat D genome Aegilops tauschii.</title>
        <authorList>
            <person name="Luo M.C."/>
            <person name="Gu Y.Q."/>
            <person name="Puiu D."/>
            <person name="Wang H."/>
            <person name="Twardziok S.O."/>
            <person name="Deal K.R."/>
            <person name="Huo N."/>
            <person name="Zhu T."/>
            <person name="Wang L."/>
            <person name="Wang Y."/>
            <person name="McGuire P.E."/>
            <person name="Liu S."/>
            <person name="Long H."/>
            <person name="Ramasamy R.K."/>
            <person name="Rodriguez J.C."/>
            <person name="Van S.L."/>
            <person name="Yuan L."/>
            <person name="Wang Z."/>
            <person name="Xia Z."/>
            <person name="Xiao L."/>
            <person name="Anderson O.D."/>
            <person name="Ouyang S."/>
            <person name="Liang Y."/>
            <person name="Zimin A.V."/>
            <person name="Pertea G."/>
            <person name="Qi P."/>
            <person name="Bennetzen J.L."/>
            <person name="Dai X."/>
            <person name="Dawson M.W."/>
            <person name="Muller H.G."/>
            <person name="Kugler K."/>
            <person name="Rivarola-Duarte L."/>
            <person name="Spannagl M."/>
            <person name="Mayer K.F.X."/>
            <person name="Lu F.H."/>
            <person name="Bevan M.W."/>
            <person name="Leroy P."/>
            <person name="Li P."/>
            <person name="You F.M."/>
            <person name="Sun Q."/>
            <person name="Liu Z."/>
            <person name="Lyons E."/>
            <person name="Wicker T."/>
            <person name="Salzberg S.L."/>
            <person name="Devos K.M."/>
            <person name="Dvorak J."/>
        </authorList>
    </citation>
    <scope>NUCLEOTIDE SEQUENCE [LARGE SCALE GENOMIC DNA]</scope>
    <source>
        <strain evidence="2">cv. AL8/78</strain>
    </source>
</reference>
<evidence type="ECO:0000313" key="3">
    <source>
        <dbReference type="Proteomes" id="UP000015105"/>
    </source>
</evidence>
<reference evidence="2" key="4">
    <citation type="submission" date="2019-03" db="UniProtKB">
        <authorList>
            <consortium name="EnsemblPlants"/>
        </authorList>
    </citation>
    <scope>IDENTIFICATION</scope>
</reference>
<dbReference type="AlphaFoldDB" id="A0A453M629"/>
<keyword evidence="3" id="KW-1185">Reference proteome</keyword>
<reference evidence="2" key="5">
    <citation type="journal article" date="2021" name="G3 (Bethesda)">
        <title>Aegilops tauschii genome assembly Aet v5.0 features greater sequence contiguity and improved annotation.</title>
        <authorList>
            <person name="Wang L."/>
            <person name="Zhu T."/>
            <person name="Rodriguez J.C."/>
            <person name="Deal K.R."/>
            <person name="Dubcovsky J."/>
            <person name="McGuire P.E."/>
            <person name="Lux T."/>
            <person name="Spannagl M."/>
            <person name="Mayer K.F.X."/>
            <person name="Baldrich P."/>
            <person name="Meyers B.C."/>
            <person name="Huo N."/>
            <person name="Gu Y.Q."/>
            <person name="Zhou H."/>
            <person name="Devos K.M."/>
            <person name="Bennetzen J.L."/>
            <person name="Unver T."/>
            <person name="Budak H."/>
            <person name="Gulick P.J."/>
            <person name="Galiba G."/>
            <person name="Kalapos B."/>
            <person name="Nelson D.R."/>
            <person name="Li P."/>
            <person name="You F.M."/>
            <person name="Luo M.C."/>
            <person name="Dvorak J."/>
        </authorList>
    </citation>
    <scope>NUCLEOTIDE SEQUENCE [LARGE SCALE GENOMIC DNA]</scope>
    <source>
        <strain evidence="2">cv. AL8/78</strain>
    </source>
</reference>
<dbReference type="Gramene" id="AET5Gv21059900.1">
    <property type="protein sequence ID" value="AET5Gv21059900.1"/>
    <property type="gene ID" value="AET5Gv21059900"/>
</dbReference>
<dbReference type="EnsemblPlants" id="AET5Gv21059900.1">
    <property type="protein sequence ID" value="AET5Gv21059900.1"/>
    <property type="gene ID" value="AET5Gv21059900"/>
</dbReference>
<proteinExistence type="predicted"/>
<organism evidence="2 3">
    <name type="scientific">Aegilops tauschii subsp. strangulata</name>
    <name type="common">Goatgrass</name>
    <dbReference type="NCBI Taxonomy" id="200361"/>
    <lineage>
        <taxon>Eukaryota</taxon>
        <taxon>Viridiplantae</taxon>
        <taxon>Streptophyta</taxon>
        <taxon>Embryophyta</taxon>
        <taxon>Tracheophyta</taxon>
        <taxon>Spermatophyta</taxon>
        <taxon>Magnoliopsida</taxon>
        <taxon>Liliopsida</taxon>
        <taxon>Poales</taxon>
        <taxon>Poaceae</taxon>
        <taxon>BOP clade</taxon>
        <taxon>Pooideae</taxon>
        <taxon>Triticodae</taxon>
        <taxon>Triticeae</taxon>
        <taxon>Triticinae</taxon>
        <taxon>Aegilops</taxon>
    </lineage>
</organism>
<reference evidence="3" key="1">
    <citation type="journal article" date="2014" name="Science">
        <title>Ancient hybridizations among the ancestral genomes of bread wheat.</title>
        <authorList>
            <consortium name="International Wheat Genome Sequencing Consortium,"/>
            <person name="Marcussen T."/>
            <person name="Sandve S.R."/>
            <person name="Heier L."/>
            <person name="Spannagl M."/>
            <person name="Pfeifer M."/>
            <person name="Jakobsen K.S."/>
            <person name="Wulff B.B."/>
            <person name="Steuernagel B."/>
            <person name="Mayer K.F."/>
            <person name="Olsen O.A."/>
        </authorList>
    </citation>
    <scope>NUCLEOTIDE SEQUENCE [LARGE SCALE GENOMIC DNA]</scope>
    <source>
        <strain evidence="3">cv. AL8/78</strain>
    </source>
</reference>
<feature type="region of interest" description="Disordered" evidence="1">
    <location>
        <begin position="50"/>
        <end position="83"/>
    </location>
</feature>
<evidence type="ECO:0000256" key="1">
    <source>
        <dbReference type="SAM" id="MobiDB-lite"/>
    </source>
</evidence>
<dbReference type="Proteomes" id="UP000015105">
    <property type="component" value="Chromosome 5D"/>
</dbReference>
<evidence type="ECO:0000313" key="2">
    <source>
        <dbReference type="EnsemblPlants" id="AET5Gv21059900.1"/>
    </source>
</evidence>
<sequence>VAAACHVIGIRDPAVHLLCMCVWWRCGEPGRIKIGIPHWPASYRHITLSTPPTPSTQAPVPLSSAISPTHHPPDTTPSPARACGLRSSPHLLSRAKDHRAWSATAMAMATQASAATRHLITAAWSPS</sequence>
<reference evidence="3" key="2">
    <citation type="journal article" date="2017" name="Nat. Plants">
        <title>The Aegilops tauschii genome reveals multiple impacts of transposons.</title>
        <authorList>
            <person name="Zhao G."/>
            <person name="Zou C."/>
            <person name="Li K."/>
            <person name="Wang K."/>
            <person name="Li T."/>
            <person name="Gao L."/>
            <person name="Zhang X."/>
            <person name="Wang H."/>
            <person name="Yang Z."/>
            <person name="Liu X."/>
            <person name="Jiang W."/>
            <person name="Mao L."/>
            <person name="Kong X."/>
            <person name="Jiao Y."/>
            <person name="Jia J."/>
        </authorList>
    </citation>
    <scope>NUCLEOTIDE SEQUENCE [LARGE SCALE GENOMIC DNA]</scope>
    <source>
        <strain evidence="3">cv. AL8/78</strain>
    </source>
</reference>
<accession>A0A453M629</accession>
<protein>
    <submittedName>
        <fullName evidence="2">Uncharacterized protein</fullName>
    </submittedName>
</protein>